<dbReference type="EMBL" id="BAAABM010000066">
    <property type="protein sequence ID" value="GAA0366943.1"/>
    <property type="molecule type" value="Genomic_DNA"/>
</dbReference>
<reference evidence="3" key="1">
    <citation type="journal article" date="2019" name="Int. J. Syst. Evol. Microbiol.">
        <title>The Global Catalogue of Microorganisms (GCM) 10K type strain sequencing project: providing services to taxonomists for standard genome sequencing and annotation.</title>
        <authorList>
            <consortium name="The Broad Institute Genomics Platform"/>
            <consortium name="The Broad Institute Genome Sequencing Center for Infectious Disease"/>
            <person name="Wu L."/>
            <person name="Ma J."/>
        </authorList>
    </citation>
    <scope>NUCLEOTIDE SEQUENCE [LARGE SCALE GENOMIC DNA]</scope>
    <source>
        <strain evidence="3">JCM 3146</strain>
    </source>
</reference>
<dbReference type="RefSeq" id="WP_252799116.1">
    <property type="nucleotide sequence ID" value="NZ_BAAABM010000066.1"/>
</dbReference>
<protein>
    <submittedName>
        <fullName evidence="2">Uncharacterized protein</fullName>
    </submittedName>
</protein>
<dbReference type="Pfam" id="PF02575">
    <property type="entry name" value="YbaB_DNA_bd"/>
    <property type="match status" value="1"/>
</dbReference>
<evidence type="ECO:0000313" key="2">
    <source>
        <dbReference type="EMBL" id="GAA0366943.1"/>
    </source>
</evidence>
<name>A0ABP3HDI8_9ACTN</name>
<keyword evidence="3" id="KW-1185">Reference proteome</keyword>
<dbReference type="InterPro" id="IPR036894">
    <property type="entry name" value="YbaB-like_sf"/>
</dbReference>
<dbReference type="Gene3D" id="3.30.1310.10">
    <property type="entry name" value="Nucleoid-associated protein YbaB-like domain"/>
    <property type="match status" value="1"/>
</dbReference>
<dbReference type="Proteomes" id="UP001501822">
    <property type="component" value="Unassembled WGS sequence"/>
</dbReference>
<feature type="coiled-coil region" evidence="1">
    <location>
        <begin position="12"/>
        <end position="39"/>
    </location>
</feature>
<gene>
    <name evidence="2" type="ORF">GCM10010151_66090</name>
</gene>
<evidence type="ECO:0000313" key="3">
    <source>
        <dbReference type="Proteomes" id="UP001501822"/>
    </source>
</evidence>
<sequence>MTSPSGSPHESIESLIASITEQNEKLLEMQRTMAELRGVGEAADGNIRVEVGHNGALVGLTINPRAMRMGSEQLAEEILEAAREAAEDISERSEEEMRPLIAELMRDSRPGGDAALDSAFGGADVDEVLAALKETRKKMGL</sequence>
<proteinExistence type="predicted"/>
<organism evidence="2 3">
    <name type="scientific">Actinoallomurus spadix</name>
    <dbReference type="NCBI Taxonomy" id="79912"/>
    <lineage>
        <taxon>Bacteria</taxon>
        <taxon>Bacillati</taxon>
        <taxon>Actinomycetota</taxon>
        <taxon>Actinomycetes</taxon>
        <taxon>Streptosporangiales</taxon>
        <taxon>Thermomonosporaceae</taxon>
        <taxon>Actinoallomurus</taxon>
    </lineage>
</organism>
<dbReference type="SUPFAM" id="SSF82607">
    <property type="entry name" value="YbaB-like"/>
    <property type="match status" value="1"/>
</dbReference>
<evidence type="ECO:0000256" key="1">
    <source>
        <dbReference type="SAM" id="Coils"/>
    </source>
</evidence>
<comment type="caution">
    <text evidence="2">The sequence shown here is derived from an EMBL/GenBank/DDBJ whole genome shotgun (WGS) entry which is preliminary data.</text>
</comment>
<dbReference type="InterPro" id="IPR004401">
    <property type="entry name" value="YbaB/EbfC"/>
</dbReference>
<accession>A0ABP3HDI8</accession>
<keyword evidence="1" id="KW-0175">Coiled coil</keyword>